<reference evidence="1 2" key="1">
    <citation type="journal article" date="2024" name="Plant Biotechnol. J.">
        <title>Genome and CRISPR/Cas9 system of a widespread forest tree (Populus alba) in the world.</title>
        <authorList>
            <person name="Liu Y.J."/>
            <person name="Jiang P.F."/>
            <person name="Han X.M."/>
            <person name="Li X.Y."/>
            <person name="Wang H.M."/>
            <person name="Wang Y.J."/>
            <person name="Wang X.X."/>
            <person name="Zeng Q.Y."/>
        </authorList>
    </citation>
    <scope>NUCLEOTIDE SEQUENCE [LARGE SCALE GENOMIC DNA]</scope>
    <source>
        <strain evidence="2">cv. PAL-ZL1</strain>
    </source>
</reference>
<evidence type="ECO:0000313" key="2">
    <source>
        <dbReference type="Proteomes" id="UP000309997"/>
    </source>
</evidence>
<dbReference type="Proteomes" id="UP000309997">
    <property type="component" value="Unassembled WGS sequence"/>
</dbReference>
<gene>
    <name evidence="1" type="ORF">D5086_025293</name>
</gene>
<comment type="caution">
    <text evidence="1">The sequence shown here is derived from an EMBL/GenBank/DDBJ whole genome shotgun (WGS) entry which is preliminary data.</text>
</comment>
<name>A0ACC4AYU9_POPAL</name>
<dbReference type="EMBL" id="RCHU02000014">
    <property type="protein sequence ID" value="KAL3571389.1"/>
    <property type="molecule type" value="Genomic_DNA"/>
</dbReference>
<protein>
    <submittedName>
        <fullName evidence="1">Uncharacterized protein</fullName>
    </submittedName>
</protein>
<keyword evidence="2" id="KW-1185">Reference proteome</keyword>
<proteinExistence type="predicted"/>
<accession>A0ACC4AYU9</accession>
<sequence>LARKIYIDGIVKQASDSQYLELWNHQKLSSELELKRRCILKLNQELTNQLIQLERHFNALELQSFGGNAGFHTDRRTLQIRNMPSRQLQSLHSLQNTMSSQLAAAEQLSECLSKQMSMLSLESPVRQKNVKKELFETIGIPYDASFSSPDATKVGDTTSLKKLLLSSGSAATKGKSRRHQSSAMKSSDSETSRRRRDSLDQSWASFEPTKTTVKRVLLQENQKKNVNKSFLLKDREIFSSGLGDISTVHQEDQTSRSFLHPLENKGLHYGSPKQTFEKKATVPFKWATDPPMSSQPLGLRSPILQNNNVAMVSVSSSLVSLPGGETSSREAYNMTADKSKYSTVPPMQTPLFPKKPNEIPVSTTSSVLAKSAMQSVKPGPADTKSSFFKSPNNNYEPALSLLGASSVAPTQPGKVPEINFATSKSQPSEKVSSSPSAFISLSVSSSLISNISPNISSSIATPTLSAAMPPSTSLTSSKVTTGSNQTVTSTSLSSVSVSPVLSSGSLSFQAPRTVLPSHAPPPTSEVSPELQPPLGKTLPSSNPSPSCLTSESLETDIQPLIGKPARNVNPTPTPSVSESLKTEPQPHAGKIPPSDTPVTPSESDSPKTEVPHPPGEASSKSDVDVPTTAPQPNPSTFGLKLEPSASSVLTTGLSTGFAPVNQPSLNHSGSTASKVALNSQPQQPSSHNVPFGAPILTSNSVSGKNESLDVAVTEEVEMEEEAPEASCTNELNLGNLGGFGIGSTPIPTAPRANPFGSPFGSTGSNVASSSLTMTVPSGELFRPASFNFQSPHPSQKPPPTNMGAFSGGFGTGTVAQAPAQSQFGQPAHIGSGQQALGSVLGTFGQSRQFGTGLPGSGFASTSGFGGGLATSSSTGGFASAATAGGFAGVASTGGGFAALASSGAGFGGVAAGGAFGSVASGGGFGGVASGGSGIAGVASGGGGFAAAASSAGGFAAAPPSGSGFGASGGFASAATAGGFAGVASTGGGFAALASSGAGFGGVAAGGGFGSVASGGGFGGVASGGSGIAGVASGGGGFAAAASSAGGFAAAPPSGSGFGSGFGAFGSQQGTGGFSGFPGNAGGSQQGIGGFSAFSGNPAGTGKPVRTKQTIDWIYGRSSCGQEEGGLYAGILEWIDFTPGFAITTLSNINLALFLIYLQIGCSLIGSLGASYNGILLLNLAISLFALVAIESSSQRLCRTYAFLLFSSILLDIAWFILFSHPIWNISSDKYGMFFVFSVKLTLAMQIVGFTVRLSSSLLWIQIYRLGVPYIDSTATREADFDLSRSFLSPATPATLGRECSDYDVVLGSSIYDPAYYSSLFEDGQYSRRLRQDQNSGICDDGSTSSAEVPQVSLLVTNAVLLEAARRSVHKLAASSYSASDQSAQSDVNLWRLLFLLTLHENSLQSRESVRRDNKRIVVVVVVVVVAGEGGEGGQTMAARYWCHMCSQMVNPIMGVEIKCPFCQNGFIEDMIDSTGDNQVPDSEFGSDRALSLWAPILLGMVGNSHRRRRLRRVEYEEDEDGNDDGEANHAGEPEFEREIESFMRRRRRSRRNSATILQLLQGIRAGILVSESENLEGDRDRDRVRDMDRERERVILINPFNQSIIVQGSYDSNNVQNQNQNAIGSLGDYVIGPGLDLLLQHLAENDPNRYGTPPAQKEAIEALPTVTVKEPLQCSVCLDDFEIVAEAREMPCKHKFHSGCILPWLELHSSCPVCRHQLPADESKLDSERSRNAFDQRDSESNISNGINVEEGDGEARSGNGRRFSFPWPFNSLFSSSSGSQSGRSHPSSTASSSNAPGSASQTDEN</sequence>
<organism evidence="1 2">
    <name type="scientific">Populus alba</name>
    <name type="common">White poplar</name>
    <dbReference type="NCBI Taxonomy" id="43335"/>
    <lineage>
        <taxon>Eukaryota</taxon>
        <taxon>Viridiplantae</taxon>
        <taxon>Streptophyta</taxon>
        <taxon>Embryophyta</taxon>
        <taxon>Tracheophyta</taxon>
        <taxon>Spermatophyta</taxon>
        <taxon>Magnoliopsida</taxon>
        <taxon>eudicotyledons</taxon>
        <taxon>Gunneridae</taxon>
        <taxon>Pentapetalae</taxon>
        <taxon>rosids</taxon>
        <taxon>fabids</taxon>
        <taxon>Malpighiales</taxon>
        <taxon>Salicaceae</taxon>
        <taxon>Saliceae</taxon>
        <taxon>Populus</taxon>
    </lineage>
</organism>
<feature type="non-terminal residue" evidence="1">
    <location>
        <position position="1"/>
    </location>
</feature>
<evidence type="ECO:0000313" key="1">
    <source>
        <dbReference type="EMBL" id="KAL3571389.1"/>
    </source>
</evidence>